<keyword evidence="1" id="KW-0808">Transferase</keyword>
<dbReference type="PANTHER" id="PTHR43877">
    <property type="entry name" value="AMINOALKYLPHOSPHONATE N-ACETYLTRANSFERASE-RELATED-RELATED"/>
    <property type="match status" value="1"/>
</dbReference>
<dbReference type="InterPro" id="IPR050832">
    <property type="entry name" value="Bact_Acetyltransf"/>
</dbReference>
<dbReference type="Gene3D" id="3.40.630.30">
    <property type="match status" value="1"/>
</dbReference>
<gene>
    <name evidence="4" type="ORF">ABDJ85_10260</name>
</gene>
<dbReference type="EMBL" id="JBDPZD010000002">
    <property type="protein sequence ID" value="MEO3691853.1"/>
    <property type="molecule type" value="Genomic_DNA"/>
</dbReference>
<dbReference type="PANTHER" id="PTHR43877:SF2">
    <property type="entry name" value="AMINOALKYLPHOSPHONATE N-ACETYLTRANSFERASE-RELATED"/>
    <property type="match status" value="1"/>
</dbReference>
<keyword evidence="2" id="KW-0012">Acyltransferase</keyword>
<reference evidence="4 5" key="1">
    <citation type="submission" date="2024-05" db="EMBL/GenBank/DDBJ databases">
        <title>Roseateles sp. DJS-2-20 16S ribosomal RNA gene Genome sequencing and assembly.</title>
        <authorList>
            <person name="Woo H."/>
        </authorList>
    </citation>
    <scope>NUCLEOTIDE SEQUENCE [LARGE SCALE GENOMIC DNA]</scope>
    <source>
        <strain evidence="4 5">DJS-2-20</strain>
    </source>
</reference>
<dbReference type="SUPFAM" id="SSF55729">
    <property type="entry name" value="Acyl-CoA N-acyltransferases (Nat)"/>
    <property type="match status" value="1"/>
</dbReference>
<evidence type="ECO:0000313" key="5">
    <source>
        <dbReference type="Proteomes" id="UP001495147"/>
    </source>
</evidence>
<dbReference type="Proteomes" id="UP001495147">
    <property type="component" value="Unassembled WGS sequence"/>
</dbReference>
<sequence length="163" mass="17444">MRVGLESPQQPDVEALIEALDAYQDTLYPAEARYVLDVSALSRPEVRFAVARDGSGQALGCGAVVLSAGWGELKRMYVRPEARGTGVAGQLLHLLEAEARACGCPALKLETGPFQPEALAFYAAQGFARCGPFGDYPDHPMSVFMQKALPTLDPANPAKLIQP</sequence>
<accession>A0ABV0G289</accession>
<dbReference type="CDD" id="cd04301">
    <property type="entry name" value="NAT_SF"/>
    <property type="match status" value="1"/>
</dbReference>
<evidence type="ECO:0000259" key="3">
    <source>
        <dbReference type="PROSITE" id="PS51186"/>
    </source>
</evidence>
<organism evidence="4 5">
    <name type="scientific">Roseateles paludis</name>
    <dbReference type="NCBI Taxonomy" id="3145238"/>
    <lineage>
        <taxon>Bacteria</taxon>
        <taxon>Pseudomonadati</taxon>
        <taxon>Pseudomonadota</taxon>
        <taxon>Betaproteobacteria</taxon>
        <taxon>Burkholderiales</taxon>
        <taxon>Sphaerotilaceae</taxon>
        <taxon>Roseateles</taxon>
    </lineage>
</organism>
<dbReference type="Pfam" id="PF00583">
    <property type="entry name" value="Acetyltransf_1"/>
    <property type="match status" value="1"/>
</dbReference>
<dbReference type="InterPro" id="IPR000182">
    <property type="entry name" value="GNAT_dom"/>
</dbReference>
<name>A0ABV0G289_9BURK</name>
<evidence type="ECO:0000256" key="1">
    <source>
        <dbReference type="ARBA" id="ARBA00022679"/>
    </source>
</evidence>
<proteinExistence type="predicted"/>
<evidence type="ECO:0000256" key="2">
    <source>
        <dbReference type="ARBA" id="ARBA00023315"/>
    </source>
</evidence>
<dbReference type="PROSITE" id="PS51186">
    <property type="entry name" value="GNAT"/>
    <property type="match status" value="1"/>
</dbReference>
<evidence type="ECO:0000313" key="4">
    <source>
        <dbReference type="EMBL" id="MEO3691853.1"/>
    </source>
</evidence>
<keyword evidence="5" id="KW-1185">Reference proteome</keyword>
<comment type="caution">
    <text evidence="4">The sequence shown here is derived from an EMBL/GenBank/DDBJ whole genome shotgun (WGS) entry which is preliminary data.</text>
</comment>
<feature type="domain" description="N-acetyltransferase" evidence="3">
    <location>
        <begin position="3"/>
        <end position="150"/>
    </location>
</feature>
<dbReference type="InterPro" id="IPR016181">
    <property type="entry name" value="Acyl_CoA_acyltransferase"/>
</dbReference>
<protein>
    <submittedName>
        <fullName evidence="4">GNAT family N-acetyltransferase</fullName>
    </submittedName>
</protein>
<dbReference type="RefSeq" id="WP_347704662.1">
    <property type="nucleotide sequence ID" value="NZ_JBDPZD010000002.1"/>
</dbReference>